<evidence type="ECO:0000256" key="1">
    <source>
        <dbReference type="ARBA" id="ARBA00004141"/>
    </source>
</evidence>
<gene>
    <name evidence="7" type="ORF">J2739_000058</name>
</gene>
<evidence type="ECO:0000313" key="8">
    <source>
        <dbReference type="Proteomes" id="UP001184230"/>
    </source>
</evidence>
<sequence>MQRSQLVRPAAMFWGLTVFMPVGVPYLAAILMLLALFVAGDWRDRARRLRANPMWWPIMAYVAWTLVVLALRPWYPETPSNLAHGLRIAATLLMALALTRDEAIWALRGFLLMALFNIVLIAMFWTAIALKIYFPVLEPWRGVIFLVGNKSISNALLFTILGATAAVFGLQALSEHRPLRALSAFAVTLAVIVIITFSLPSRTSLLALLLVIPAACVHQWRGRLKVLALALAAVGAIVVVGLWNSPAVQQKFELGVQELEQAQTGAVSEGSWVVRYYMYRDTGRMILDRPWMGWGIGGWTAQWHLRGPKLLADYNMPHNDFLWMGSQAGIPGALCLLAMMLTGVWIGWRRDDLYGRYAFVAQLIALIATNANSALRDAQIGLSLLWVSTIYLRLAQEQGDAWRGLLPRRGAPPALAGDVRSPGQA</sequence>
<dbReference type="Pfam" id="PF04932">
    <property type="entry name" value="Wzy_C"/>
    <property type="match status" value="1"/>
</dbReference>
<feature type="transmembrane region" description="Helical" evidence="5">
    <location>
        <begin position="154"/>
        <end position="172"/>
    </location>
</feature>
<feature type="transmembrane region" description="Helical" evidence="5">
    <location>
        <begin position="321"/>
        <end position="346"/>
    </location>
</feature>
<proteinExistence type="predicted"/>
<dbReference type="InterPro" id="IPR007016">
    <property type="entry name" value="O-antigen_ligase-rel_domated"/>
</dbReference>
<feature type="domain" description="O-antigen ligase-related" evidence="6">
    <location>
        <begin position="189"/>
        <end position="337"/>
    </location>
</feature>
<comment type="subcellular location">
    <subcellularLocation>
        <location evidence="1">Membrane</location>
        <topology evidence="1">Multi-pass membrane protein</topology>
    </subcellularLocation>
</comment>
<keyword evidence="4 5" id="KW-0472">Membrane</keyword>
<dbReference type="PANTHER" id="PTHR37422">
    <property type="entry name" value="TEICHURONIC ACID BIOSYNTHESIS PROTEIN TUAE"/>
    <property type="match status" value="1"/>
</dbReference>
<dbReference type="InterPro" id="IPR051533">
    <property type="entry name" value="WaaL-like"/>
</dbReference>
<keyword evidence="2 5" id="KW-0812">Transmembrane</keyword>
<dbReference type="Proteomes" id="UP001184230">
    <property type="component" value="Unassembled WGS sequence"/>
</dbReference>
<evidence type="ECO:0000256" key="5">
    <source>
        <dbReference type="SAM" id="Phobius"/>
    </source>
</evidence>
<feature type="transmembrane region" description="Helical" evidence="5">
    <location>
        <begin position="12"/>
        <end position="42"/>
    </location>
</feature>
<keyword evidence="3 5" id="KW-1133">Transmembrane helix</keyword>
<feature type="transmembrane region" description="Helical" evidence="5">
    <location>
        <begin position="110"/>
        <end position="134"/>
    </location>
</feature>
<name>A0ABU1N7E9_9BURK</name>
<evidence type="ECO:0000256" key="4">
    <source>
        <dbReference type="ARBA" id="ARBA00023136"/>
    </source>
</evidence>
<feature type="transmembrane region" description="Helical" evidence="5">
    <location>
        <begin position="227"/>
        <end position="244"/>
    </location>
</feature>
<keyword evidence="7" id="KW-0436">Ligase</keyword>
<dbReference type="GO" id="GO:0016874">
    <property type="term" value="F:ligase activity"/>
    <property type="evidence" value="ECO:0007669"/>
    <property type="project" value="UniProtKB-KW"/>
</dbReference>
<comment type="caution">
    <text evidence="7">The sequence shown here is derived from an EMBL/GenBank/DDBJ whole genome shotgun (WGS) entry which is preliminary data.</text>
</comment>
<evidence type="ECO:0000256" key="3">
    <source>
        <dbReference type="ARBA" id="ARBA00022989"/>
    </source>
</evidence>
<evidence type="ECO:0000256" key="2">
    <source>
        <dbReference type="ARBA" id="ARBA00022692"/>
    </source>
</evidence>
<accession>A0ABU1N7E9</accession>
<reference evidence="7 8" key="1">
    <citation type="submission" date="2023-07" db="EMBL/GenBank/DDBJ databases">
        <title>Sorghum-associated microbial communities from plants grown in Nebraska, USA.</title>
        <authorList>
            <person name="Schachtman D."/>
        </authorList>
    </citation>
    <scope>NUCLEOTIDE SEQUENCE [LARGE SCALE GENOMIC DNA]</scope>
    <source>
        <strain evidence="7 8">DS1781</strain>
    </source>
</reference>
<dbReference type="PANTHER" id="PTHR37422:SF13">
    <property type="entry name" value="LIPOPOLYSACCHARIDE BIOSYNTHESIS PROTEIN PA4999-RELATED"/>
    <property type="match status" value="1"/>
</dbReference>
<dbReference type="RefSeq" id="WP_309897700.1">
    <property type="nucleotide sequence ID" value="NZ_JAVDRF010000001.1"/>
</dbReference>
<protein>
    <submittedName>
        <fullName evidence="7">O-antigen ligase</fullName>
    </submittedName>
</protein>
<evidence type="ECO:0000313" key="7">
    <source>
        <dbReference type="EMBL" id="MDR6534298.1"/>
    </source>
</evidence>
<keyword evidence="8" id="KW-1185">Reference proteome</keyword>
<feature type="transmembrane region" description="Helical" evidence="5">
    <location>
        <begin position="54"/>
        <end position="75"/>
    </location>
</feature>
<evidence type="ECO:0000259" key="6">
    <source>
        <dbReference type="Pfam" id="PF04932"/>
    </source>
</evidence>
<organism evidence="7 8">
    <name type="scientific">Variovorax soli</name>
    <dbReference type="NCBI Taxonomy" id="376815"/>
    <lineage>
        <taxon>Bacteria</taxon>
        <taxon>Pseudomonadati</taxon>
        <taxon>Pseudomonadota</taxon>
        <taxon>Betaproteobacteria</taxon>
        <taxon>Burkholderiales</taxon>
        <taxon>Comamonadaceae</taxon>
        <taxon>Variovorax</taxon>
    </lineage>
</organism>
<dbReference type="EMBL" id="JAVDRF010000001">
    <property type="protein sequence ID" value="MDR6534298.1"/>
    <property type="molecule type" value="Genomic_DNA"/>
</dbReference>